<dbReference type="EMBL" id="VCAO01000002">
    <property type="protein sequence ID" value="TMM48751.1"/>
    <property type="molecule type" value="Genomic_DNA"/>
</dbReference>
<proteinExistence type="inferred from homology"/>
<protein>
    <submittedName>
        <fullName evidence="4">Enoyl-CoA hydratase</fullName>
        <ecNumber evidence="4">4.2.1.17</ecNumber>
    </submittedName>
</protein>
<dbReference type="GO" id="GO:0006635">
    <property type="term" value="P:fatty acid beta-oxidation"/>
    <property type="evidence" value="ECO:0007669"/>
    <property type="project" value="TreeGrafter"/>
</dbReference>
<comment type="similarity">
    <text evidence="1">Belongs to the enoyl-CoA hydratase/isomerase family.</text>
</comment>
<feature type="region of interest" description="Disordered" evidence="3">
    <location>
        <begin position="67"/>
        <end position="93"/>
    </location>
</feature>
<dbReference type="OrthoDB" id="9802898at2"/>
<dbReference type="AlphaFoldDB" id="A0A5S3P697"/>
<accession>A0A5S3P697</accession>
<dbReference type="InterPro" id="IPR014748">
    <property type="entry name" value="Enoyl-CoA_hydra_C"/>
</dbReference>
<keyword evidence="5" id="KW-1185">Reference proteome</keyword>
<dbReference type="Pfam" id="PF00378">
    <property type="entry name" value="ECH_1"/>
    <property type="match status" value="1"/>
</dbReference>
<dbReference type="Gene3D" id="1.10.12.10">
    <property type="entry name" value="Lyase 2-enoyl-coa Hydratase, Chain A, domain 2"/>
    <property type="match status" value="1"/>
</dbReference>
<sequence length="294" mass="32372">MSYTQIKLDIADGIATVTLHRPEKMNAFTRVMMAEIIDAIDTTDADDRVRAVIVTGAGERAFCAGADLTPPKNQDGSGGHVFSDPNPVDDLSDSRVRDGGGRLVLRLFNSQKPLIGACNGVAVGVGATMQLPFDMRLCSDNARFGFVFARRGITPEAASSWFLPRLVGMQTALEWCMTGRIFDANEALDRGLVRSVHSPNTLMDAARGLAREIADNTSAVSVAMTRAMLWRLSATEHPMMAHRIDSRAIYRLSRSQDAREGIASFLEKRPPDYPDTVGADMPDFYPWWDEPDYR</sequence>
<keyword evidence="2 4" id="KW-0456">Lyase</keyword>
<dbReference type="RefSeq" id="WP_138616579.1">
    <property type="nucleotide sequence ID" value="NZ_VCAO01000002.1"/>
</dbReference>
<dbReference type="CDD" id="cd06558">
    <property type="entry name" value="crotonase-like"/>
    <property type="match status" value="1"/>
</dbReference>
<evidence type="ECO:0000313" key="4">
    <source>
        <dbReference type="EMBL" id="TMM48751.1"/>
    </source>
</evidence>
<evidence type="ECO:0000256" key="1">
    <source>
        <dbReference type="ARBA" id="ARBA00005254"/>
    </source>
</evidence>
<reference evidence="4 5" key="1">
    <citation type="submission" date="2019-05" db="EMBL/GenBank/DDBJ databases">
        <title>Erythrobacter marisflavi sp. nov., isolated from isolated from water of an estuary environment.</title>
        <authorList>
            <person name="Yoon J.-H."/>
        </authorList>
    </citation>
    <scope>NUCLEOTIDE SEQUENCE [LARGE SCALE GENOMIC DNA]</scope>
    <source>
        <strain evidence="4 5">KEM-5</strain>
    </source>
</reference>
<gene>
    <name evidence="4" type="ORF">FEV51_04970</name>
</gene>
<comment type="caution">
    <text evidence="4">The sequence shown here is derived from an EMBL/GenBank/DDBJ whole genome shotgun (WGS) entry which is preliminary data.</text>
</comment>
<dbReference type="GO" id="GO:0004300">
    <property type="term" value="F:enoyl-CoA hydratase activity"/>
    <property type="evidence" value="ECO:0007669"/>
    <property type="project" value="UniProtKB-EC"/>
</dbReference>
<name>A0A5S3P697_9SPHN</name>
<dbReference type="Gene3D" id="3.90.226.10">
    <property type="entry name" value="2-enoyl-CoA Hydratase, Chain A, domain 1"/>
    <property type="match status" value="1"/>
</dbReference>
<dbReference type="PANTHER" id="PTHR11941:SF54">
    <property type="entry name" value="ENOYL-COA HYDRATASE, MITOCHONDRIAL"/>
    <property type="match status" value="1"/>
</dbReference>
<dbReference type="SUPFAM" id="SSF52096">
    <property type="entry name" value="ClpP/crotonase"/>
    <property type="match status" value="1"/>
</dbReference>
<evidence type="ECO:0000313" key="5">
    <source>
        <dbReference type="Proteomes" id="UP000309668"/>
    </source>
</evidence>
<dbReference type="EC" id="4.2.1.17" evidence="4"/>
<evidence type="ECO:0000256" key="2">
    <source>
        <dbReference type="ARBA" id="ARBA00023239"/>
    </source>
</evidence>
<organism evidence="4 5">
    <name type="scientific">Qipengyuania marisflavi</name>
    <dbReference type="NCBI Taxonomy" id="2486356"/>
    <lineage>
        <taxon>Bacteria</taxon>
        <taxon>Pseudomonadati</taxon>
        <taxon>Pseudomonadota</taxon>
        <taxon>Alphaproteobacteria</taxon>
        <taxon>Sphingomonadales</taxon>
        <taxon>Erythrobacteraceae</taxon>
        <taxon>Qipengyuania</taxon>
    </lineage>
</organism>
<dbReference type="PANTHER" id="PTHR11941">
    <property type="entry name" value="ENOYL-COA HYDRATASE-RELATED"/>
    <property type="match status" value="1"/>
</dbReference>
<dbReference type="InterPro" id="IPR001753">
    <property type="entry name" value="Enoyl-CoA_hydra/iso"/>
</dbReference>
<dbReference type="NCBIfam" id="NF006109">
    <property type="entry name" value="PRK08260.1"/>
    <property type="match status" value="1"/>
</dbReference>
<dbReference type="Proteomes" id="UP000309668">
    <property type="component" value="Unassembled WGS sequence"/>
</dbReference>
<evidence type="ECO:0000256" key="3">
    <source>
        <dbReference type="SAM" id="MobiDB-lite"/>
    </source>
</evidence>
<dbReference type="InterPro" id="IPR029045">
    <property type="entry name" value="ClpP/crotonase-like_dom_sf"/>
</dbReference>